<sequence>MELDDVDAITVGKYVYWMGQDDDIPRGHLGEVTKVDGDDRKVSFPDGSYTIPARKLNVCNLQNGAQAAQTGGRWHATVAWDAPKM</sequence>
<proteinExistence type="predicted"/>
<reference evidence="1 2" key="1">
    <citation type="submission" date="2024-02" db="EMBL/GenBank/DDBJ databases">
        <authorList>
            <person name="Chen Y."/>
            <person name="Shah S."/>
            <person name="Dougan E. K."/>
            <person name="Thang M."/>
            <person name="Chan C."/>
        </authorList>
    </citation>
    <scope>NUCLEOTIDE SEQUENCE [LARGE SCALE GENOMIC DNA]</scope>
</reference>
<evidence type="ECO:0000313" key="2">
    <source>
        <dbReference type="Proteomes" id="UP001642484"/>
    </source>
</evidence>
<accession>A0ABP0IVJ3</accession>
<keyword evidence="2" id="KW-1185">Reference proteome</keyword>
<dbReference type="EMBL" id="CAXAMN010003780">
    <property type="protein sequence ID" value="CAK9006107.1"/>
    <property type="molecule type" value="Genomic_DNA"/>
</dbReference>
<gene>
    <name evidence="1" type="ORF">CCMP2556_LOCUS8328</name>
</gene>
<protein>
    <submittedName>
        <fullName evidence="1">Uncharacterized protein</fullName>
    </submittedName>
</protein>
<evidence type="ECO:0000313" key="1">
    <source>
        <dbReference type="EMBL" id="CAK9006107.1"/>
    </source>
</evidence>
<comment type="caution">
    <text evidence="1">The sequence shown here is derived from an EMBL/GenBank/DDBJ whole genome shotgun (WGS) entry which is preliminary data.</text>
</comment>
<name>A0ABP0IVJ3_9DINO</name>
<dbReference type="Proteomes" id="UP001642484">
    <property type="component" value="Unassembled WGS sequence"/>
</dbReference>
<organism evidence="1 2">
    <name type="scientific">Durusdinium trenchii</name>
    <dbReference type="NCBI Taxonomy" id="1381693"/>
    <lineage>
        <taxon>Eukaryota</taxon>
        <taxon>Sar</taxon>
        <taxon>Alveolata</taxon>
        <taxon>Dinophyceae</taxon>
        <taxon>Suessiales</taxon>
        <taxon>Symbiodiniaceae</taxon>
        <taxon>Durusdinium</taxon>
    </lineage>
</organism>